<dbReference type="EMBL" id="JAQQKV010000001">
    <property type="protein sequence ID" value="MDC7675464.1"/>
    <property type="molecule type" value="Genomic_DNA"/>
</dbReference>
<keyword evidence="4" id="KW-1185">Reference proteome</keyword>
<evidence type="ECO:0000313" key="3">
    <source>
        <dbReference type="EMBL" id="MDC7675464.1"/>
    </source>
</evidence>
<sequence>MKTRKTAAAFAFLMGVGFAVDALAGSAIGPSERQQQEVRRNQNRQAPAVTVAQRDDRPQRQENRGPQGRSENRQENRQENRGQRTENRQAEHPRMQQVQRQDNRQDNRQDFRQERRDDRQDFRQERRDDRGDYRTERRDDRRDYRNDPTPSRPDYRQDRRDDRQDYRADRRDDRRDYARQQQWTRNHNWSSYRRPTYRNDRDWRDYQGARRGYYYAPGYGYYRPPAQYYGHRWNRGQRLPSYYYSYRVYDPYYYDLPAAPYGYEYVYSGSDIILVALTTGIILDVFFDIF</sequence>
<organism evidence="3 4">
    <name type="scientific">Asticcacaulis machinosus</name>
    <dbReference type="NCBI Taxonomy" id="2984211"/>
    <lineage>
        <taxon>Bacteria</taxon>
        <taxon>Pseudomonadati</taxon>
        <taxon>Pseudomonadota</taxon>
        <taxon>Alphaproteobacteria</taxon>
        <taxon>Caulobacterales</taxon>
        <taxon>Caulobacteraceae</taxon>
        <taxon>Asticcacaulis</taxon>
    </lineage>
</organism>
<feature type="compositionally biased region" description="Basic and acidic residues" evidence="1">
    <location>
        <begin position="153"/>
        <end position="178"/>
    </location>
</feature>
<gene>
    <name evidence="3" type="ORF">PQU98_04950</name>
</gene>
<comment type="caution">
    <text evidence="3">The sequence shown here is derived from an EMBL/GenBank/DDBJ whole genome shotgun (WGS) entry which is preliminary data.</text>
</comment>
<feature type="compositionally biased region" description="Basic and acidic residues" evidence="1">
    <location>
        <begin position="101"/>
        <end position="146"/>
    </location>
</feature>
<feature type="compositionally biased region" description="Basic and acidic residues" evidence="1">
    <location>
        <begin position="70"/>
        <end position="94"/>
    </location>
</feature>
<dbReference type="Gene3D" id="3.10.450.160">
    <property type="entry name" value="inner membrane protein cigr"/>
    <property type="match status" value="1"/>
</dbReference>
<dbReference type="Pfam" id="PF11776">
    <property type="entry name" value="RcnB"/>
    <property type="match status" value="1"/>
</dbReference>
<keyword evidence="2" id="KW-0732">Signal</keyword>
<dbReference type="InterPro" id="IPR024572">
    <property type="entry name" value="RcnB"/>
</dbReference>
<evidence type="ECO:0000256" key="2">
    <source>
        <dbReference type="SAM" id="SignalP"/>
    </source>
</evidence>
<protein>
    <submittedName>
        <fullName evidence="3">RcnB family protein</fullName>
    </submittedName>
</protein>
<feature type="chain" id="PRO_5045171612" evidence="2">
    <location>
        <begin position="25"/>
        <end position="290"/>
    </location>
</feature>
<evidence type="ECO:0000313" key="4">
    <source>
        <dbReference type="Proteomes" id="UP001218579"/>
    </source>
</evidence>
<dbReference type="Proteomes" id="UP001218579">
    <property type="component" value="Unassembled WGS sequence"/>
</dbReference>
<feature type="compositionally biased region" description="Basic and acidic residues" evidence="1">
    <location>
        <begin position="53"/>
        <end position="63"/>
    </location>
</feature>
<reference evidence="3 4" key="1">
    <citation type="submission" date="2023-01" db="EMBL/GenBank/DDBJ databases">
        <title>Novel species of the genus Asticcacaulis isolated from rivers.</title>
        <authorList>
            <person name="Lu H."/>
        </authorList>
    </citation>
    <scope>NUCLEOTIDE SEQUENCE [LARGE SCALE GENOMIC DNA]</scope>
    <source>
        <strain evidence="3 4">LKC15W</strain>
    </source>
</reference>
<evidence type="ECO:0000256" key="1">
    <source>
        <dbReference type="SAM" id="MobiDB-lite"/>
    </source>
</evidence>
<feature type="signal peptide" evidence="2">
    <location>
        <begin position="1"/>
        <end position="24"/>
    </location>
</feature>
<accession>A0ABT5HGS4</accession>
<proteinExistence type="predicted"/>
<name>A0ABT5HGS4_9CAUL</name>
<feature type="region of interest" description="Disordered" evidence="1">
    <location>
        <begin position="31"/>
        <end position="180"/>
    </location>
</feature>
<dbReference type="RefSeq" id="WP_272743774.1">
    <property type="nucleotide sequence ID" value="NZ_JAQQKV010000001.1"/>
</dbReference>